<dbReference type="SUPFAM" id="SSF75304">
    <property type="entry name" value="Amidase signature (AS) enzymes"/>
    <property type="match status" value="1"/>
</dbReference>
<evidence type="ECO:0000256" key="4">
    <source>
        <dbReference type="ARBA" id="ARBA00022840"/>
    </source>
</evidence>
<dbReference type="Pfam" id="PF01425">
    <property type="entry name" value="Amidase"/>
    <property type="match status" value="1"/>
</dbReference>
<dbReference type="AlphaFoldDB" id="A0A1F5W8K6"/>
<dbReference type="PROSITE" id="PS00571">
    <property type="entry name" value="AMIDASES"/>
    <property type="match status" value="1"/>
</dbReference>
<dbReference type="PANTHER" id="PTHR11895:SF151">
    <property type="entry name" value="GLUTAMYL-TRNA(GLN) AMIDOTRANSFERASE SUBUNIT A"/>
    <property type="match status" value="1"/>
</dbReference>
<feature type="active site" description="Charge relay system" evidence="7">
    <location>
        <position position="149"/>
    </location>
</feature>
<evidence type="ECO:0000256" key="1">
    <source>
        <dbReference type="ARBA" id="ARBA00008069"/>
    </source>
</evidence>
<proteinExistence type="inferred from homology"/>
<dbReference type="InterPro" id="IPR004412">
    <property type="entry name" value="GatA"/>
</dbReference>
<feature type="active site" description="Charge relay system" evidence="7">
    <location>
        <position position="74"/>
    </location>
</feature>
<feature type="active site" description="Acyl-ester intermediate" evidence="7">
    <location>
        <position position="173"/>
    </location>
</feature>
<keyword evidence="2 7" id="KW-0436">Ligase</keyword>
<dbReference type="Gene3D" id="3.90.1300.10">
    <property type="entry name" value="Amidase signature (AS) domain"/>
    <property type="match status" value="1"/>
</dbReference>
<evidence type="ECO:0000256" key="5">
    <source>
        <dbReference type="ARBA" id="ARBA00022917"/>
    </source>
</evidence>
<dbReference type="EC" id="6.3.5.7" evidence="7"/>
<keyword evidence="4 7" id="KW-0067">ATP-binding</keyword>
<evidence type="ECO:0000313" key="10">
    <source>
        <dbReference type="Proteomes" id="UP000178743"/>
    </source>
</evidence>
<feature type="domain" description="Amidase" evidence="8">
    <location>
        <begin position="20"/>
        <end position="457"/>
    </location>
</feature>
<dbReference type="PANTHER" id="PTHR11895">
    <property type="entry name" value="TRANSAMIDASE"/>
    <property type="match status" value="1"/>
</dbReference>
<accession>A0A1F5W8K6</accession>
<dbReference type="EMBL" id="MFHP01000027">
    <property type="protein sequence ID" value="OGF71870.1"/>
    <property type="molecule type" value="Genomic_DNA"/>
</dbReference>
<comment type="function">
    <text evidence="7">Allows the formation of correctly charged Gln-tRNA(Gln) through the transamidation of misacylated Glu-tRNA(Gln) in organisms which lack glutaminyl-tRNA synthetase. The reaction takes place in the presence of glutamine and ATP through an activated gamma-phospho-Glu-tRNA(Gln).</text>
</comment>
<protein>
    <recommendedName>
        <fullName evidence="7">Glutamyl-tRNA(Gln) amidotransferase subunit A</fullName>
        <shortName evidence="7">Glu-ADT subunit A</shortName>
        <ecNumber evidence="7">6.3.5.7</ecNumber>
    </recommendedName>
</protein>
<dbReference type="GO" id="GO:0016740">
    <property type="term" value="F:transferase activity"/>
    <property type="evidence" value="ECO:0007669"/>
    <property type="project" value="UniProtKB-KW"/>
</dbReference>
<evidence type="ECO:0000256" key="2">
    <source>
        <dbReference type="ARBA" id="ARBA00022598"/>
    </source>
</evidence>
<dbReference type="InterPro" id="IPR020556">
    <property type="entry name" value="Amidase_CS"/>
</dbReference>
<comment type="similarity">
    <text evidence="1 7">Belongs to the amidase family. GatA subfamily.</text>
</comment>
<evidence type="ECO:0000256" key="7">
    <source>
        <dbReference type="HAMAP-Rule" id="MF_00120"/>
    </source>
</evidence>
<gene>
    <name evidence="7 9" type="primary">gatA</name>
    <name evidence="9" type="ORF">A3C05_05285</name>
</gene>
<dbReference type="GO" id="GO:0030956">
    <property type="term" value="C:glutamyl-tRNA(Gln) amidotransferase complex"/>
    <property type="evidence" value="ECO:0007669"/>
    <property type="project" value="InterPro"/>
</dbReference>
<organism evidence="9 10">
    <name type="scientific">Candidatus Giovannonibacteria bacterium RIFCSPHIGHO2_02_FULL_45_40</name>
    <dbReference type="NCBI Taxonomy" id="1798337"/>
    <lineage>
        <taxon>Bacteria</taxon>
        <taxon>Candidatus Giovannoniibacteriota</taxon>
    </lineage>
</organism>
<sequence>MSVIEETIKKLASGEVSARELVAKYQDAIKRKDDALNTYREVFPDAMDAAEEIDKKIKHGDTPRALEGIPFAIKDNILIKGKMVGAASKILEGYTASYDSAVIKKLREAGAIFLGRTNMDEFAMGSSTENSAYGPTKNPYDESRVPGGSSGGSAAAVAADMALAALGSDTGGSIRQPAAFCGVVGLKPTYGVVSRSGLIAMASSLDQIGPIAKSVQDAEIIFDVIKGKDTDDSTTLEAELPNGSSASPRIKTIGIPKEYFLKEGMDGKVSEKISEATEFLKSKGFEIKEVSLPYTQYALAAYYIVMPAEVSANLARFDGMRYGSRGDGKNLFEVYAKTRAVGFGPEVRRRIILGTYVLSAGYYEAYYGRAQKVRHLIRKDFEDEFKNVDLILAPTTPTLAFKIGEKTEDPLSMYLEDIFTVPASLAGVPAISVPFGKVGNLPVGVQLIAPWFEERRLFEIGKILESK</sequence>
<dbReference type="GO" id="GO:0006412">
    <property type="term" value="P:translation"/>
    <property type="evidence" value="ECO:0007669"/>
    <property type="project" value="UniProtKB-UniRule"/>
</dbReference>
<dbReference type="InterPro" id="IPR036928">
    <property type="entry name" value="AS_sf"/>
</dbReference>
<dbReference type="GO" id="GO:0050567">
    <property type="term" value="F:glutaminyl-tRNA synthase (glutamine-hydrolyzing) activity"/>
    <property type="evidence" value="ECO:0007669"/>
    <property type="project" value="UniProtKB-UniRule"/>
</dbReference>
<comment type="subunit">
    <text evidence="7">Heterotrimer of A, B and C subunits.</text>
</comment>
<name>A0A1F5W8K6_9BACT</name>
<dbReference type="HAMAP" id="MF_00120">
    <property type="entry name" value="GatA"/>
    <property type="match status" value="1"/>
</dbReference>
<reference evidence="9 10" key="1">
    <citation type="journal article" date="2016" name="Nat. Commun.">
        <title>Thousands of microbial genomes shed light on interconnected biogeochemical processes in an aquifer system.</title>
        <authorList>
            <person name="Anantharaman K."/>
            <person name="Brown C.T."/>
            <person name="Hug L.A."/>
            <person name="Sharon I."/>
            <person name="Castelle C.J."/>
            <person name="Probst A.J."/>
            <person name="Thomas B.C."/>
            <person name="Singh A."/>
            <person name="Wilkins M.J."/>
            <person name="Karaoz U."/>
            <person name="Brodie E.L."/>
            <person name="Williams K.H."/>
            <person name="Hubbard S.S."/>
            <person name="Banfield J.F."/>
        </authorList>
    </citation>
    <scope>NUCLEOTIDE SEQUENCE [LARGE SCALE GENOMIC DNA]</scope>
</reference>
<comment type="caution">
    <text evidence="9">The sequence shown here is derived from an EMBL/GenBank/DDBJ whole genome shotgun (WGS) entry which is preliminary data.</text>
</comment>
<dbReference type="NCBIfam" id="TIGR00132">
    <property type="entry name" value="gatA"/>
    <property type="match status" value="1"/>
</dbReference>
<keyword evidence="9" id="KW-0808">Transferase</keyword>
<dbReference type="Proteomes" id="UP000178743">
    <property type="component" value="Unassembled WGS sequence"/>
</dbReference>
<keyword evidence="5 7" id="KW-0648">Protein biosynthesis</keyword>
<dbReference type="InterPro" id="IPR000120">
    <property type="entry name" value="Amidase"/>
</dbReference>
<evidence type="ECO:0000256" key="3">
    <source>
        <dbReference type="ARBA" id="ARBA00022741"/>
    </source>
</evidence>
<comment type="catalytic activity">
    <reaction evidence="6 7">
        <text>L-glutamyl-tRNA(Gln) + L-glutamine + ATP + H2O = L-glutaminyl-tRNA(Gln) + L-glutamate + ADP + phosphate + H(+)</text>
        <dbReference type="Rhea" id="RHEA:17521"/>
        <dbReference type="Rhea" id="RHEA-COMP:9681"/>
        <dbReference type="Rhea" id="RHEA-COMP:9684"/>
        <dbReference type="ChEBI" id="CHEBI:15377"/>
        <dbReference type="ChEBI" id="CHEBI:15378"/>
        <dbReference type="ChEBI" id="CHEBI:29985"/>
        <dbReference type="ChEBI" id="CHEBI:30616"/>
        <dbReference type="ChEBI" id="CHEBI:43474"/>
        <dbReference type="ChEBI" id="CHEBI:58359"/>
        <dbReference type="ChEBI" id="CHEBI:78520"/>
        <dbReference type="ChEBI" id="CHEBI:78521"/>
        <dbReference type="ChEBI" id="CHEBI:456216"/>
        <dbReference type="EC" id="6.3.5.7"/>
    </reaction>
</comment>
<evidence type="ECO:0000256" key="6">
    <source>
        <dbReference type="ARBA" id="ARBA00047407"/>
    </source>
</evidence>
<dbReference type="GO" id="GO:0005524">
    <property type="term" value="F:ATP binding"/>
    <property type="evidence" value="ECO:0007669"/>
    <property type="project" value="UniProtKB-KW"/>
</dbReference>
<evidence type="ECO:0000259" key="8">
    <source>
        <dbReference type="Pfam" id="PF01425"/>
    </source>
</evidence>
<evidence type="ECO:0000313" key="9">
    <source>
        <dbReference type="EMBL" id="OGF71870.1"/>
    </source>
</evidence>
<dbReference type="InterPro" id="IPR023631">
    <property type="entry name" value="Amidase_dom"/>
</dbReference>
<keyword evidence="3 7" id="KW-0547">Nucleotide-binding</keyword>